<evidence type="ECO:0000313" key="2">
    <source>
        <dbReference type="EMBL" id="MCI83655.1"/>
    </source>
</evidence>
<comment type="caution">
    <text evidence="2">The sequence shown here is derived from an EMBL/GenBank/DDBJ whole genome shotgun (WGS) entry which is preliminary data.</text>
</comment>
<dbReference type="AlphaFoldDB" id="A0A392V9W2"/>
<feature type="non-terminal residue" evidence="2">
    <location>
        <position position="1"/>
    </location>
</feature>
<name>A0A392V9W2_9FABA</name>
<accession>A0A392V9W2</accession>
<proteinExistence type="predicted"/>
<feature type="signal peptide" evidence="1">
    <location>
        <begin position="1"/>
        <end position="27"/>
    </location>
</feature>
<keyword evidence="1" id="KW-0732">Signal</keyword>
<evidence type="ECO:0000256" key="1">
    <source>
        <dbReference type="SAM" id="SignalP"/>
    </source>
</evidence>
<protein>
    <submittedName>
        <fullName evidence="2">Uncharacterized protein</fullName>
    </submittedName>
</protein>
<dbReference type="EMBL" id="LXQA011072135">
    <property type="protein sequence ID" value="MCI83655.1"/>
    <property type="molecule type" value="Genomic_DNA"/>
</dbReference>
<keyword evidence="3" id="KW-1185">Reference proteome</keyword>
<reference evidence="2 3" key="1">
    <citation type="journal article" date="2018" name="Front. Plant Sci.">
        <title>Red Clover (Trifolium pratense) and Zigzag Clover (T. medium) - A Picture of Genomic Similarities and Differences.</title>
        <authorList>
            <person name="Dluhosova J."/>
            <person name="Istvanek J."/>
            <person name="Nedelnik J."/>
            <person name="Repkova J."/>
        </authorList>
    </citation>
    <scope>NUCLEOTIDE SEQUENCE [LARGE SCALE GENOMIC DNA]</scope>
    <source>
        <strain evidence="3">cv. 10/8</strain>
        <tissue evidence="2">Leaf</tissue>
    </source>
</reference>
<evidence type="ECO:0000313" key="3">
    <source>
        <dbReference type="Proteomes" id="UP000265520"/>
    </source>
</evidence>
<dbReference type="Proteomes" id="UP000265520">
    <property type="component" value="Unassembled WGS sequence"/>
</dbReference>
<sequence>RLGGCLSSPMAALANLAAFSLFLKVLSGSGLYSTNSGPDSCIH</sequence>
<feature type="chain" id="PRO_5017204997" evidence="1">
    <location>
        <begin position="28"/>
        <end position="43"/>
    </location>
</feature>
<organism evidence="2 3">
    <name type="scientific">Trifolium medium</name>
    <dbReference type="NCBI Taxonomy" id="97028"/>
    <lineage>
        <taxon>Eukaryota</taxon>
        <taxon>Viridiplantae</taxon>
        <taxon>Streptophyta</taxon>
        <taxon>Embryophyta</taxon>
        <taxon>Tracheophyta</taxon>
        <taxon>Spermatophyta</taxon>
        <taxon>Magnoliopsida</taxon>
        <taxon>eudicotyledons</taxon>
        <taxon>Gunneridae</taxon>
        <taxon>Pentapetalae</taxon>
        <taxon>rosids</taxon>
        <taxon>fabids</taxon>
        <taxon>Fabales</taxon>
        <taxon>Fabaceae</taxon>
        <taxon>Papilionoideae</taxon>
        <taxon>50 kb inversion clade</taxon>
        <taxon>NPAAA clade</taxon>
        <taxon>Hologalegina</taxon>
        <taxon>IRL clade</taxon>
        <taxon>Trifolieae</taxon>
        <taxon>Trifolium</taxon>
    </lineage>
</organism>